<dbReference type="OrthoDB" id="9785263at2"/>
<feature type="transmembrane region" description="Helical" evidence="2">
    <location>
        <begin position="77"/>
        <end position="96"/>
    </location>
</feature>
<keyword evidence="2" id="KW-0812">Transmembrane</keyword>
<dbReference type="PANTHER" id="PTHR34820">
    <property type="entry name" value="INNER MEMBRANE PROTEIN YEBZ"/>
    <property type="match status" value="1"/>
</dbReference>
<dbReference type="GO" id="GO:0005886">
    <property type="term" value="C:plasma membrane"/>
    <property type="evidence" value="ECO:0007669"/>
    <property type="project" value="TreeGrafter"/>
</dbReference>
<dbReference type="SMART" id="SM01117">
    <property type="entry name" value="Cyt-b5"/>
    <property type="match status" value="1"/>
</dbReference>
<proteinExistence type="predicted"/>
<keyword evidence="2" id="KW-1133">Transmembrane helix</keyword>
<dbReference type="STRING" id="398767.Glov_2659"/>
<dbReference type="InterPro" id="IPR032694">
    <property type="entry name" value="CopC/D"/>
</dbReference>
<evidence type="ECO:0000256" key="2">
    <source>
        <dbReference type="SAM" id="Phobius"/>
    </source>
</evidence>
<name>B3E6W7_TRIL1</name>
<dbReference type="GO" id="GO:0030313">
    <property type="term" value="C:cell envelope"/>
    <property type="evidence" value="ECO:0007669"/>
    <property type="project" value="UniProtKB-SubCell"/>
</dbReference>
<dbReference type="Gene3D" id="3.10.120.10">
    <property type="entry name" value="Cytochrome b5-like heme/steroid binding domain"/>
    <property type="match status" value="1"/>
</dbReference>
<dbReference type="InterPro" id="IPR001199">
    <property type="entry name" value="Cyt_B5-like_heme/steroid-bd"/>
</dbReference>
<evidence type="ECO:0000313" key="6">
    <source>
        <dbReference type="Proteomes" id="UP000002420"/>
    </source>
</evidence>
<comment type="subcellular location">
    <subcellularLocation>
        <location evidence="1">Cell envelope</location>
    </subcellularLocation>
</comment>
<dbReference type="PANTHER" id="PTHR34820:SF4">
    <property type="entry name" value="INNER MEMBRANE PROTEIN YEBZ"/>
    <property type="match status" value="1"/>
</dbReference>
<keyword evidence="3" id="KW-0732">Signal</keyword>
<feature type="transmembrane region" description="Helical" evidence="2">
    <location>
        <begin position="277"/>
        <end position="299"/>
    </location>
</feature>
<dbReference type="eggNOG" id="COG1276">
    <property type="taxonomic scope" value="Bacteria"/>
</dbReference>
<dbReference type="GO" id="GO:0006825">
    <property type="term" value="P:copper ion transport"/>
    <property type="evidence" value="ECO:0007669"/>
    <property type="project" value="InterPro"/>
</dbReference>
<gene>
    <name evidence="5" type="ordered locus">Glov_2659</name>
</gene>
<feature type="transmembrane region" description="Helical" evidence="2">
    <location>
        <begin position="116"/>
        <end position="136"/>
    </location>
</feature>
<sequence>MKRSLFCIVVFMLLTLPVAGFATEEYARQTGLTCAACHADPIGGGELTALGKAFSERQQAQSQPNQMTTAAKGFRFAVGYIHMLTAILWFGTILYVHLVLKPAYAAGGLPRGEVRVGILSMLMMGLTGLVLTYYRVPSLDVLLHTRFGLLLLVKVGLYLVMVSSAAVVVTVIGPRLKRKMQAPPTPVTGGDMTSTELAACDGRDGRPAYFAYNGLIYDATASALWKQGQHMARHQAGMDLGEALKLAPHDEDRVQRLPVVGKLLASRAEKTPLHLRVFYTMAYMNLTIVFLIVLILALWRWGW</sequence>
<evidence type="ECO:0000313" key="5">
    <source>
        <dbReference type="EMBL" id="ACD96372.1"/>
    </source>
</evidence>
<accession>B3E6W7</accession>
<dbReference type="InterPro" id="IPR036400">
    <property type="entry name" value="Cyt_B5-like_heme/steroid_sf"/>
</dbReference>
<dbReference type="EMBL" id="CP001089">
    <property type="protein sequence ID" value="ACD96372.1"/>
    <property type="molecule type" value="Genomic_DNA"/>
</dbReference>
<feature type="signal peptide" evidence="3">
    <location>
        <begin position="1"/>
        <end position="22"/>
    </location>
</feature>
<reference evidence="5 6" key="1">
    <citation type="submission" date="2008-05" db="EMBL/GenBank/DDBJ databases">
        <title>Complete sequence of chromosome of Geobacter lovleyi SZ.</title>
        <authorList>
            <consortium name="US DOE Joint Genome Institute"/>
            <person name="Lucas S."/>
            <person name="Copeland A."/>
            <person name="Lapidus A."/>
            <person name="Glavina del Rio T."/>
            <person name="Dalin E."/>
            <person name="Tice H."/>
            <person name="Bruce D."/>
            <person name="Goodwin L."/>
            <person name="Pitluck S."/>
            <person name="Chertkov O."/>
            <person name="Meincke L."/>
            <person name="Brettin T."/>
            <person name="Detter J.C."/>
            <person name="Han C."/>
            <person name="Tapia R."/>
            <person name="Kuske C.R."/>
            <person name="Schmutz J."/>
            <person name="Larimer F."/>
            <person name="Land M."/>
            <person name="Hauser L."/>
            <person name="Kyrpides N."/>
            <person name="Mikhailova N."/>
            <person name="Sung Y."/>
            <person name="Fletcher K.E."/>
            <person name="Ritalahti K.M."/>
            <person name="Loeffler F.E."/>
            <person name="Richardson P."/>
        </authorList>
    </citation>
    <scope>NUCLEOTIDE SEQUENCE [LARGE SCALE GENOMIC DNA]</scope>
    <source>
        <strain evidence="6">ATCC BAA-1151 / DSM 17278 / SZ</strain>
    </source>
</reference>
<dbReference type="RefSeq" id="WP_012470703.1">
    <property type="nucleotide sequence ID" value="NC_010814.1"/>
</dbReference>
<feature type="transmembrane region" description="Helical" evidence="2">
    <location>
        <begin position="148"/>
        <end position="172"/>
    </location>
</feature>
<dbReference type="KEGG" id="glo:Glov_2659"/>
<keyword evidence="2" id="KW-0472">Membrane</keyword>
<dbReference type="eggNOG" id="COG4892">
    <property type="taxonomic scope" value="Bacteria"/>
</dbReference>
<feature type="chain" id="PRO_5002786039" evidence="3">
    <location>
        <begin position="23"/>
        <end position="303"/>
    </location>
</feature>
<organism evidence="5 6">
    <name type="scientific">Trichlorobacter lovleyi (strain ATCC BAA-1151 / DSM 17278 / SZ)</name>
    <name type="common">Geobacter lovleyi</name>
    <dbReference type="NCBI Taxonomy" id="398767"/>
    <lineage>
        <taxon>Bacteria</taxon>
        <taxon>Pseudomonadati</taxon>
        <taxon>Thermodesulfobacteriota</taxon>
        <taxon>Desulfuromonadia</taxon>
        <taxon>Geobacterales</taxon>
        <taxon>Geobacteraceae</taxon>
        <taxon>Trichlorobacter</taxon>
    </lineage>
</organism>
<keyword evidence="6" id="KW-1185">Reference proteome</keyword>
<evidence type="ECO:0000256" key="1">
    <source>
        <dbReference type="ARBA" id="ARBA00004196"/>
    </source>
</evidence>
<dbReference type="AlphaFoldDB" id="B3E6W7"/>
<dbReference type="Proteomes" id="UP000002420">
    <property type="component" value="Chromosome"/>
</dbReference>
<dbReference type="SUPFAM" id="SSF55856">
    <property type="entry name" value="Cytochrome b5-like heme/steroid binding domain"/>
    <property type="match status" value="1"/>
</dbReference>
<evidence type="ECO:0000256" key="3">
    <source>
        <dbReference type="SAM" id="SignalP"/>
    </source>
</evidence>
<protein>
    <submittedName>
        <fullName evidence="5">Cytochrome b5</fullName>
    </submittedName>
</protein>
<evidence type="ECO:0000259" key="4">
    <source>
        <dbReference type="SMART" id="SM01117"/>
    </source>
</evidence>
<dbReference type="HOGENOM" id="CLU_917527_0_0_7"/>
<feature type="domain" description="Cytochrome b5 heme-binding" evidence="4">
    <location>
        <begin position="192"/>
        <end position="264"/>
    </location>
</feature>